<proteinExistence type="predicted"/>
<dbReference type="SUPFAM" id="SSF50998">
    <property type="entry name" value="Quinoprotein alcohol dehydrogenase-like"/>
    <property type="match status" value="1"/>
</dbReference>
<evidence type="ECO:0000259" key="2">
    <source>
        <dbReference type="Pfam" id="PF25293"/>
    </source>
</evidence>
<dbReference type="GO" id="GO:0034975">
    <property type="term" value="P:protein folding in endoplasmic reticulum"/>
    <property type="evidence" value="ECO:0007669"/>
    <property type="project" value="TreeGrafter"/>
</dbReference>
<dbReference type="OrthoDB" id="28092at2759"/>
<sequence>MAVRASLLFLLLLSSSLLAAGLYEDQVGLADWHQKYIGKTKQAVFHTQKAGRKRVVVSTEENAIASLDLRTGDIYWRHVLGKNDPIDQIDVALGKYVVTLSSEGSVLRAWNLPDGQMIWESSLRVLKASKSLLYVPANIGVEKDNIIHVYSGGCLHAISSMDGEVVWTKEFASEGLNIQGVSQPLGGGIIYIVGFTSTAHVVVYQVNGKTGELLNQNSLAYPSGFSGEALQVSSDMLVALDAARSTLVTINFQGGDISFHQTPISNLVQESFVMTSLLPVKVNGMFAAKVDSTVLLARVKRHGCFRDN</sequence>
<reference evidence="3" key="2">
    <citation type="journal article" date="2022" name="Hortic Res">
        <title>The genome of Dioscorea zingiberensis sheds light on the biosynthesis, origin and evolution of the medicinally important diosgenin saponins.</title>
        <authorList>
            <person name="Li Y."/>
            <person name="Tan C."/>
            <person name="Li Z."/>
            <person name="Guo J."/>
            <person name="Li S."/>
            <person name="Chen X."/>
            <person name="Wang C."/>
            <person name="Dai X."/>
            <person name="Yang H."/>
            <person name="Song W."/>
            <person name="Hou L."/>
            <person name="Xu J."/>
            <person name="Tong Z."/>
            <person name="Xu A."/>
            <person name="Yuan X."/>
            <person name="Wang W."/>
            <person name="Yang Q."/>
            <person name="Chen L."/>
            <person name="Sun Z."/>
            <person name="Wang K."/>
            <person name="Pan B."/>
            <person name="Chen J."/>
            <person name="Bao Y."/>
            <person name="Liu F."/>
            <person name="Qi X."/>
            <person name="Gang D.R."/>
            <person name="Wen J."/>
            <person name="Li J."/>
        </authorList>
    </citation>
    <scope>NUCLEOTIDE SEQUENCE</scope>
    <source>
        <strain evidence="3">Dzin_1.0</strain>
    </source>
</reference>
<accession>A0A9D5H484</accession>
<dbReference type="EMBL" id="JAGGNH010000009">
    <property type="protein sequence ID" value="KAJ0962596.1"/>
    <property type="molecule type" value="Genomic_DNA"/>
</dbReference>
<dbReference type="Gene3D" id="2.130.10.10">
    <property type="entry name" value="YVTN repeat-like/Quinoprotein amine dehydrogenase"/>
    <property type="match status" value="1"/>
</dbReference>
<dbReference type="Proteomes" id="UP001085076">
    <property type="component" value="Miscellaneous, Linkage group lg09"/>
</dbReference>
<feature type="chain" id="PRO_5039490366" description="EMC1 first beta-propeller domain-containing protein" evidence="1">
    <location>
        <begin position="22"/>
        <end position="308"/>
    </location>
</feature>
<organism evidence="3 4">
    <name type="scientific">Dioscorea zingiberensis</name>
    <dbReference type="NCBI Taxonomy" id="325984"/>
    <lineage>
        <taxon>Eukaryota</taxon>
        <taxon>Viridiplantae</taxon>
        <taxon>Streptophyta</taxon>
        <taxon>Embryophyta</taxon>
        <taxon>Tracheophyta</taxon>
        <taxon>Spermatophyta</taxon>
        <taxon>Magnoliopsida</taxon>
        <taxon>Liliopsida</taxon>
        <taxon>Dioscoreales</taxon>
        <taxon>Dioscoreaceae</taxon>
        <taxon>Dioscorea</taxon>
    </lineage>
</organism>
<evidence type="ECO:0000313" key="4">
    <source>
        <dbReference type="Proteomes" id="UP001085076"/>
    </source>
</evidence>
<evidence type="ECO:0000256" key="1">
    <source>
        <dbReference type="SAM" id="SignalP"/>
    </source>
</evidence>
<dbReference type="InterPro" id="IPR026895">
    <property type="entry name" value="EMC1"/>
</dbReference>
<feature type="signal peptide" evidence="1">
    <location>
        <begin position="1"/>
        <end position="21"/>
    </location>
</feature>
<comment type="caution">
    <text evidence="3">The sequence shown here is derived from an EMBL/GenBank/DDBJ whole genome shotgun (WGS) entry which is preliminary data.</text>
</comment>
<keyword evidence="1" id="KW-0732">Signal</keyword>
<dbReference type="InterPro" id="IPR058545">
    <property type="entry name" value="Beta-prop_EMC1_1st"/>
</dbReference>
<gene>
    <name evidence="3" type="ORF">J5N97_027718</name>
</gene>
<dbReference type="InterPro" id="IPR011047">
    <property type="entry name" value="Quinoprotein_ADH-like_sf"/>
</dbReference>
<dbReference type="Pfam" id="PF25293">
    <property type="entry name" value="Beta-prop_EMC1_N"/>
    <property type="match status" value="1"/>
</dbReference>
<protein>
    <recommendedName>
        <fullName evidence="2">EMC1 first beta-propeller domain-containing protein</fullName>
    </recommendedName>
</protein>
<reference evidence="3" key="1">
    <citation type="submission" date="2021-03" db="EMBL/GenBank/DDBJ databases">
        <authorList>
            <person name="Li Z."/>
            <person name="Yang C."/>
        </authorList>
    </citation>
    <scope>NUCLEOTIDE SEQUENCE</scope>
    <source>
        <strain evidence="3">Dzin_1.0</strain>
        <tissue evidence="3">Leaf</tissue>
    </source>
</reference>
<name>A0A9D5H484_9LILI</name>
<dbReference type="GO" id="GO:0072546">
    <property type="term" value="C:EMC complex"/>
    <property type="evidence" value="ECO:0007669"/>
    <property type="project" value="InterPro"/>
</dbReference>
<feature type="domain" description="EMC1 first beta-propeller" evidence="2">
    <location>
        <begin position="22"/>
        <end position="303"/>
    </location>
</feature>
<keyword evidence="4" id="KW-1185">Reference proteome</keyword>
<evidence type="ECO:0000313" key="3">
    <source>
        <dbReference type="EMBL" id="KAJ0962596.1"/>
    </source>
</evidence>
<dbReference type="AlphaFoldDB" id="A0A9D5H484"/>
<dbReference type="PANTHER" id="PTHR21573">
    <property type="entry name" value="ER MEMBRANE PROTEIN COMPLEX SUBUNIT 1"/>
    <property type="match status" value="1"/>
</dbReference>
<dbReference type="InterPro" id="IPR015943">
    <property type="entry name" value="WD40/YVTN_repeat-like_dom_sf"/>
</dbReference>
<dbReference type="PANTHER" id="PTHR21573:SF0">
    <property type="entry name" value="ER MEMBRANE PROTEIN COMPLEX SUBUNIT 1"/>
    <property type="match status" value="1"/>
</dbReference>